<reference evidence="2 3" key="1">
    <citation type="submission" date="2019-04" db="EMBL/GenBank/DDBJ databases">
        <authorList>
            <consortium name="DOE Joint Genome Institute"/>
            <person name="Mondo S."/>
            <person name="Kjaerbolling I."/>
            <person name="Vesth T."/>
            <person name="Frisvad J.C."/>
            <person name="Nybo J.L."/>
            <person name="Theobald S."/>
            <person name="Kildgaard S."/>
            <person name="Isbrandt T."/>
            <person name="Kuo A."/>
            <person name="Sato A."/>
            <person name="Lyhne E.K."/>
            <person name="Kogle M.E."/>
            <person name="Wiebenga A."/>
            <person name="Kun R.S."/>
            <person name="Lubbers R.J."/>
            <person name="Makela M.R."/>
            <person name="Barry K."/>
            <person name="Chovatia M."/>
            <person name="Clum A."/>
            <person name="Daum C."/>
            <person name="Haridas S."/>
            <person name="He G."/>
            <person name="LaButti K."/>
            <person name="Lipzen A."/>
            <person name="Riley R."/>
            <person name="Salamov A."/>
            <person name="Simmons B.A."/>
            <person name="Magnuson J.K."/>
            <person name="Henrissat B."/>
            <person name="Mortensen U.H."/>
            <person name="Larsen T.O."/>
            <person name="Devries R.P."/>
            <person name="Grigoriev I.V."/>
            <person name="Machida M."/>
            <person name="Baker S.E."/>
            <person name="Andersen M.R."/>
            <person name="Cantor M.N."/>
            <person name="Hua S.X."/>
        </authorList>
    </citation>
    <scope>NUCLEOTIDE SEQUENCE [LARGE SCALE GENOMIC DNA]</scope>
    <source>
        <strain evidence="2 3">CBS 119388</strain>
    </source>
</reference>
<keyword evidence="1" id="KW-0472">Membrane</keyword>
<gene>
    <name evidence="2" type="ORF">BDV37DRAFT_235704</name>
</gene>
<dbReference type="GeneID" id="43665231"/>
<dbReference type="AlphaFoldDB" id="A0A5N7DVM5"/>
<dbReference type="Proteomes" id="UP000325579">
    <property type="component" value="Unassembled WGS sequence"/>
</dbReference>
<dbReference type="RefSeq" id="XP_031947418.1">
    <property type="nucleotide sequence ID" value="XM_032080540.1"/>
</dbReference>
<name>A0A5N7DVM5_9EURO</name>
<accession>A0A5N7DVM5</accession>
<feature type="transmembrane region" description="Helical" evidence="1">
    <location>
        <begin position="29"/>
        <end position="51"/>
    </location>
</feature>
<evidence type="ECO:0000256" key="1">
    <source>
        <dbReference type="SAM" id="Phobius"/>
    </source>
</evidence>
<dbReference type="EMBL" id="ML736738">
    <property type="protein sequence ID" value="KAE8410099.1"/>
    <property type="molecule type" value="Genomic_DNA"/>
</dbReference>
<protein>
    <submittedName>
        <fullName evidence="2">Uncharacterized protein</fullName>
    </submittedName>
</protein>
<organism evidence="2 3">
    <name type="scientific">Aspergillus pseudonomiae</name>
    <dbReference type="NCBI Taxonomy" id="1506151"/>
    <lineage>
        <taxon>Eukaryota</taxon>
        <taxon>Fungi</taxon>
        <taxon>Dikarya</taxon>
        <taxon>Ascomycota</taxon>
        <taxon>Pezizomycotina</taxon>
        <taxon>Eurotiomycetes</taxon>
        <taxon>Eurotiomycetidae</taxon>
        <taxon>Eurotiales</taxon>
        <taxon>Aspergillaceae</taxon>
        <taxon>Aspergillus</taxon>
        <taxon>Aspergillus subgen. Circumdati</taxon>
    </lineage>
</organism>
<sequence length="52" mass="6088">RHRRRFVLESGASPRFLLHSLHIKKGHCIFFSLSFLSGFILKGLFICWLCVI</sequence>
<evidence type="ECO:0000313" key="3">
    <source>
        <dbReference type="Proteomes" id="UP000325579"/>
    </source>
</evidence>
<keyword evidence="1" id="KW-1133">Transmembrane helix</keyword>
<keyword evidence="3" id="KW-1185">Reference proteome</keyword>
<feature type="non-terminal residue" evidence="2">
    <location>
        <position position="1"/>
    </location>
</feature>
<keyword evidence="1" id="KW-0812">Transmembrane</keyword>
<evidence type="ECO:0000313" key="2">
    <source>
        <dbReference type="EMBL" id="KAE8410099.1"/>
    </source>
</evidence>
<proteinExistence type="predicted"/>